<reference evidence="2" key="1">
    <citation type="journal article" date="2012" name="PLoS ONE">
        <title>Candidatus Sodalis melophagi sp. nov.: Phylogenetically Independent Comparative Model to the Tsetse Fly Symbiont Sodalis glossinidius.</title>
        <authorList>
            <person name="Chrudimsky T."/>
            <person name="Husnik F."/>
            <person name="Novakova E."/>
            <person name="Hypsa V."/>
        </authorList>
    </citation>
    <scope>NUCLEOTIDE SEQUENCE</scope>
    <source>
        <strain evidence="2">CZT</strain>
    </source>
</reference>
<accession>I6PDR7</accession>
<keyword evidence="1" id="KW-0175">Coiled coil</keyword>
<sequence>MQKNSEALKMQLDREYRRLQKCFHDFNYLKQSLAMLDSTADRDPDAARRTARLESFFPEGLTQLEREAARDMKELEKKFKQLVTRVKHEQASINDTLGVSL</sequence>
<evidence type="ECO:0000256" key="1">
    <source>
        <dbReference type="SAM" id="Coils"/>
    </source>
</evidence>
<name>I6PDR7_9GAMM</name>
<dbReference type="EMBL" id="JQ003582">
    <property type="protein sequence ID" value="AFH88800.1"/>
    <property type="molecule type" value="Genomic_DNA"/>
</dbReference>
<evidence type="ECO:0000313" key="2">
    <source>
        <dbReference type="EMBL" id="AFH88800.1"/>
    </source>
</evidence>
<dbReference type="AlphaFoldDB" id="I6PDR7"/>
<feature type="coiled-coil region" evidence="1">
    <location>
        <begin position="61"/>
        <end position="92"/>
    </location>
</feature>
<gene>
    <name evidence="2" type="primary">sseA</name>
</gene>
<proteinExistence type="predicted"/>
<protein>
    <submittedName>
        <fullName evidence="2">Putative type III secretion system protein SseA</fullName>
    </submittedName>
</protein>
<organism evidence="2">
    <name type="scientific">Candidatus Sodalis melophagi</name>
    <dbReference type="NCBI Taxonomy" id="1173031"/>
    <lineage>
        <taxon>Bacteria</taxon>
        <taxon>Pseudomonadati</taxon>
        <taxon>Pseudomonadota</taxon>
        <taxon>Gammaproteobacteria</taxon>
        <taxon>Enterobacterales</taxon>
        <taxon>Bruguierivoracaceae</taxon>
        <taxon>Sodalis</taxon>
    </lineage>
</organism>